<organism evidence="1 2">
    <name type="scientific">Tanacetum coccineum</name>
    <dbReference type="NCBI Taxonomy" id="301880"/>
    <lineage>
        <taxon>Eukaryota</taxon>
        <taxon>Viridiplantae</taxon>
        <taxon>Streptophyta</taxon>
        <taxon>Embryophyta</taxon>
        <taxon>Tracheophyta</taxon>
        <taxon>Spermatophyta</taxon>
        <taxon>Magnoliopsida</taxon>
        <taxon>eudicotyledons</taxon>
        <taxon>Gunneridae</taxon>
        <taxon>Pentapetalae</taxon>
        <taxon>asterids</taxon>
        <taxon>campanulids</taxon>
        <taxon>Asterales</taxon>
        <taxon>Asteraceae</taxon>
        <taxon>Asteroideae</taxon>
        <taxon>Anthemideae</taxon>
        <taxon>Anthemidinae</taxon>
        <taxon>Tanacetum</taxon>
    </lineage>
</organism>
<proteinExistence type="predicted"/>
<gene>
    <name evidence="1" type="ORF">Tco_0993415</name>
</gene>
<protein>
    <submittedName>
        <fullName evidence="1">Uncharacterized protein</fullName>
    </submittedName>
</protein>
<keyword evidence="2" id="KW-1185">Reference proteome</keyword>
<evidence type="ECO:0000313" key="2">
    <source>
        <dbReference type="Proteomes" id="UP001151760"/>
    </source>
</evidence>
<accession>A0ABQ5F4W4</accession>
<dbReference type="Proteomes" id="UP001151760">
    <property type="component" value="Unassembled WGS sequence"/>
</dbReference>
<comment type="caution">
    <text evidence="1">The sequence shown here is derived from an EMBL/GenBank/DDBJ whole genome shotgun (WGS) entry which is preliminary data.</text>
</comment>
<reference evidence="1" key="1">
    <citation type="journal article" date="2022" name="Int. J. Mol. Sci.">
        <title>Draft Genome of Tanacetum Coccineum: Genomic Comparison of Closely Related Tanacetum-Family Plants.</title>
        <authorList>
            <person name="Yamashiro T."/>
            <person name="Shiraishi A."/>
            <person name="Nakayama K."/>
            <person name="Satake H."/>
        </authorList>
    </citation>
    <scope>NUCLEOTIDE SEQUENCE</scope>
</reference>
<evidence type="ECO:0000313" key="1">
    <source>
        <dbReference type="EMBL" id="GJT58361.1"/>
    </source>
</evidence>
<name>A0ABQ5F4W4_9ASTR</name>
<sequence>MLVDSNRIPSCSNGTVLSSQQGLFPVCLGFTLIVIYDAIGACRYVGMQAEDNHCLEIISKDDQVEDEVPIPQPQFMGKCKNALGMCLGKEFMVCCVPIRIRENDRTSDGKSKRGGSLLALKCLVWFMKYYANVRRTVADFSHAPLNEYSPSPDDKKQWSLVWFDFYKIPLCTLMTSRRLFKLHQCFRICLR</sequence>
<reference evidence="1" key="2">
    <citation type="submission" date="2022-01" db="EMBL/GenBank/DDBJ databases">
        <authorList>
            <person name="Yamashiro T."/>
            <person name="Shiraishi A."/>
            <person name="Satake H."/>
            <person name="Nakayama K."/>
        </authorList>
    </citation>
    <scope>NUCLEOTIDE SEQUENCE</scope>
</reference>
<dbReference type="EMBL" id="BQNB010017012">
    <property type="protein sequence ID" value="GJT58361.1"/>
    <property type="molecule type" value="Genomic_DNA"/>
</dbReference>